<dbReference type="PANTHER" id="PTHR10266">
    <property type="entry name" value="CYTOCHROME C1"/>
    <property type="match status" value="1"/>
</dbReference>
<evidence type="ECO:0000256" key="9">
    <source>
        <dbReference type="PROSITE-ProRule" id="PRU00433"/>
    </source>
</evidence>
<dbReference type="SUPFAM" id="SSF46626">
    <property type="entry name" value="Cytochrome c"/>
    <property type="match status" value="1"/>
</dbReference>
<dbReference type="RefSeq" id="WP_346337133.1">
    <property type="nucleotide sequence ID" value="NZ_JBBYXI010000003.1"/>
</dbReference>
<keyword evidence="5 9" id="KW-0479">Metal-binding</keyword>
<sequence length="290" mass="31841">MTKKNLLVAGALLATLGAALIGGTSAKAAEGAPIPPAQEWSFSGAFGTFDRAQLQRGFKVYREVCSACHGLKYLSFRNLAQPGGPEFSEEQVKALAAEYQVTNATPNDEGEIFQRPGRPADRFPSPFANDAQAAYANGGKAPPDLSLMGKARTYERGFPLFIIDMFSQYQEQAPDYIHAIMTGYVEHPPEGFSGVAYNKYFLNNAIAMVQPLHDGQVEYPKNADGRAVVPETIDQYGKDVAAFLVWAADPHMEARKRLGMQAILFLIVMSGLMYFTKKKIWKRAHAEEHA</sequence>
<protein>
    <recommendedName>
        <fullName evidence="2">Cytochrome c1</fullName>
    </recommendedName>
</protein>
<dbReference type="PROSITE" id="PS51007">
    <property type="entry name" value="CYTC"/>
    <property type="match status" value="1"/>
</dbReference>
<keyword evidence="8 10" id="KW-0472">Membrane</keyword>
<dbReference type="PANTHER" id="PTHR10266:SF3">
    <property type="entry name" value="CYTOCHROME C1, HEME PROTEIN, MITOCHONDRIAL"/>
    <property type="match status" value="1"/>
</dbReference>
<comment type="subcellular location">
    <subcellularLocation>
        <location evidence="1">Membrane</location>
    </subcellularLocation>
</comment>
<feature type="signal peptide" evidence="11">
    <location>
        <begin position="1"/>
        <end position="28"/>
    </location>
</feature>
<evidence type="ECO:0000313" key="14">
    <source>
        <dbReference type="Proteomes" id="UP001418637"/>
    </source>
</evidence>
<keyword evidence="7 9" id="KW-0408">Iron</keyword>
<dbReference type="Proteomes" id="UP001418637">
    <property type="component" value="Unassembled WGS sequence"/>
</dbReference>
<evidence type="ECO:0000256" key="11">
    <source>
        <dbReference type="SAM" id="SignalP"/>
    </source>
</evidence>
<evidence type="ECO:0000256" key="8">
    <source>
        <dbReference type="ARBA" id="ARBA00023136"/>
    </source>
</evidence>
<dbReference type="Pfam" id="PF02167">
    <property type="entry name" value="Cytochrom_C1"/>
    <property type="match status" value="1"/>
</dbReference>
<evidence type="ECO:0000313" key="13">
    <source>
        <dbReference type="EMBL" id="MEN3931092.1"/>
    </source>
</evidence>
<keyword evidence="11" id="KW-0732">Signal</keyword>
<evidence type="ECO:0000259" key="12">
    <source>
        <dbReference type="PROSITE" id="PS51007"/>
    </source>
</evidence>
<dbReference type="PRINTS" id="PR00603">
    <property type="entry name" value="CYTOCHROMEC1"/>
</dbReference>
<evidence type="ECO:0000256" key="6">
    <source>
        <dbReference type="ARBA" id="ARBA00022989"/>
    </source>
</evidence>
<accession>A0ABV0BJB7</accession>
<dbReference type="InterPro" id="IPR036909">
    <property type="entry name" value="Cyt_c-like_dom_sf"/>
</dbReference>
<feature type="transmembrane region" description="Helical" evidence="10">
    <location>
        <begin position="258"/>
        <end position="275"/>
    </location>
</feature>
<keyword evidence="6 10" id="KW-1133">Transmembrane helix</keyword>
<reference evidence="13 14" key="1">
    <citation type="submission" date="2024-04" db="EMBL/GenBank/DDBJ databases">
        <title>A novel species isolated from cricket.</title>
        <authorList>
            <person name="Wang H.-C."/>
        </authorList>
    </citation>
    <scope>NUCLEOTIDE SEQUENCE [LARGE SCALE GENOMIC DNA]</scope>
    <source>
        <strain evidence="13 14">WL0021</strain>
    </source>
</reference>
<evidence type="ECO:0000256" key="5">
    <source>
        <dbReference type="ARBA" id="ARBA00022723"/>
    </source>
</evidence>
<dbReference type="InterPro" id="IPR009056">
    <property type="entry name" value="Cyt_c-like_dom"/>
</dbReference>
<organism evidence="13 14">
    <name type="scientific">Hohaiivirga grylli</name>
    <dbReference type="NCBI Taxonomy" id="3133970"/>
    <lineage>
        <taxon>Bacteria</taxon>
        <taxon>Pseudomonadati</taxon>
        <taxon>Pseudomonadota</taxon>
        <taxon>Alphaproteobacteria</taxon>
        <taxon>Hyphomicrobiales</taxon>
        <taxon>Methylobacteriaceae</taxon>
        <taxon>Hohaiivirga</taxon>
    </lineage>
</organism>
<comment type="caution">
    <text evidence="13">The sequence shown here is derived from an EMBL/GenBank/DDBJ whole genome shotgun (WGS) entry which is preliminary data.</text>
</comment>
<dbReference type="EMBL" id="JBBYXI010000003">
    <property type="protein sequence ID" value="MEN3931092.1"/>
    <property type="molecule type" value="Genomic_DNA"/>
</dbReference>
<evidence type="ECO:0000256" key="1">
    <source>
        <dbReference type="ARBA" id="ARBA00004370"/>
    </source>
</evidence>
<dbReference type="Gene3D" id="1.20.5.100">
    <property type="entry name" value="Cytochrome c1, transmembrane anchor, C-terminal"/>
    <property type="match status" value="1"/>
</dbReference>
<dbReference type="InterPro" id="IPR002326">
    <property type="entry name" value="Cyt_c1"/>
</dbReference>
<keyword evidence="4 10" id="KW-0812">Transmembrane</keyword>
<gene>
    <name evidence="13" type="ORF">WJT86_08485</name>
</gene>
<evidence type="ECO:0000256" key="3">
    <source>
        <dbReference type="ARBA" id="ARBA00022617"/>
    </source>
</evidence>
<evidence type="ECO:0000256" key="2">
    <source>
        <dbReference type="ARBA" id="ARBA00016165"/>
    </source>
</evidence>
<proteinExistence type="predicted"/>
<dbReference type="Gene3D" id="1.10.760.10">
    <property type="entry name" value="Cytochrome c-like domain"/>
    <property type="match status" value="1"/>
</dbReference>
<evidence type="ECO:0000256" key="10">
    <source>
        <dbReference type="SAM" id="Phobius"/>
    </source>
</evidence>
<feature type="domain" description="Cytochrome c" evidence="12">
    <location>
        <begin position="52"/>
        <end position="181"/>
    </location>
</feature>
<evidence type="ECO:0000256" key="7">
    <source>
        <dbReference type="ARBA" id="ARBA00023004"/>
    </source>
</evidence>
<keyword evidence="14" id="KW-1185">Reference proteome</keyword>
<evidence type="ECO:0000256" key="4">
    <source>
        <dbReference type="ARBA" id="ARBA00022692"/>
    </source>
</evidence>
<feature type="chain" id="PRO_5046317452" description="Cytochrome c1" evidence="11">
    <location>
        <begin position="29"/>
        <end position="290"/>
    </location>
</feature>
<keyword evidence="3 9" id="KW-0349">Heme</keyword>
<name>A0ABV0BJB7_9HYPH</name>